<dbReference type="Pfam" id="PF00293">
    <property type="entry name" value="NUDIX"/>
    <property type="match status" value="1"/>
</dbReference>
<evidence type="ECO:0000313" key="5">
    <source>
        <dbReference type="Proteomes" id="UP000441585"/>
    </source>
</evidence>
<dbReference type="InterPro" id="IPR015797">
    <property type="entry name" value="NUDIX_hydrolase-like_dom_sf"/>
</dbReference>
<dbReference type="PANTHER" id="PTHR43046">
    <property type="entry name" value="GDP-MANNOSE MANNOSYL HYDROLASE"/>
    <property type="match status" value="1"/>
</dbReference>
<keyword evidence="5" id="KW-1185">Reference proteome</keyword>
<organism evidence="4 5">
    <name type="scientific">Metabacillus idriensis</name>
    <dbReference type="NCBI Taxonomy" id="324768"/>
    <lineage>
        <taxon>Bacteria</taxon>
        <taxon>Bacillati</taxon>
        <taxon>Bacillota</taxon>
        <taxon>Bacilli</taxon>
        <taxon>Bacillales</taxon>
        <taxon>Bacillaceae</taxon>
        <taxon>Metabacillus</taxon>
    </lineage>
</organism>
<evidence type="ECO:0000256" key="1">
    <source>
        <dbReference type="ARBA" id="ARBA00001946"/>
    </source>
</evidence>
<accession>A0A6I2MB46</accession>
<proteinExistence type="predicted"/>
<comment type="caution">
    <text evidence="4">The sequence shown here is derived from an EMBL/GenBank/DDBJ whole genome shotgun (WGS) entry which is preliminary data.</text>
</comment>
<dbReference type="SUPFAM" id="SSF55811">
    <property type="entry name" value="Nudix"/>
    <property type="match status" value="1"/>
</dbReference>
<keyword evidence="2" id="KW-0378">Hydrolase</keyword>
<dbReference type="AlphaFoldDB" id="A0A6I2MB46"/>
<dbReference type="GO" id="GO:0016787">
    <property type="term" value="F:hydrolase activity"/>
    <property type="evidence" value="ECO:0007669"/>
    <property type="project" value="UniProtKB-KW"/>
</dbReference>
<name>A0A6I2MB46_9BACI</name>
<dbReference type="CDD" id="cd18880">
    <property type="entry name" value="NUDIX_ADPRase"/>
    <property type="match status" value="1"/>
</dbReference>
<comment type="cofactor">
    <cofactor evidence="1">
        <name>Mg(2+)</name>
        <dbReference type="ChEBI" id="CHEBI:18420"/>
    </cofactor>
</comment>
<dbReference type="PANTHER" id="PTHR43046:SF14">
    <property type="entry name" value="MUTT_NUDIX FAMILY PROTEIN"/>
    <property type="match status" value="1"/>
</dbReference>
<feature type="domain" description="Nudix hydrolase" evidence="3">
    <location>
        <begin position="14"/>
        <end position="150"/>
    </location>
</feature>
<evidence type="ECO:0000256" key="2">
    <source>
        <dbReference type="ARBA" id="ARBA00022801"/>
    </source>
</evidence>
<dbReference type="PROSITE" id="PS51462">
    <property type="entry name" value="NUDIX"/>
    <property type="match status" value="1"/>
</dbReference>
<sequence>MGEDEILVKRRSHMVRTASKAIIIQDSKILVIKKEDEIGPFYILPGGGQEHGENLHENLKRECMEEIGVEVEIDDLIFVRDYVGGNHGFEWDKGFHQLDLMFLCRIKEGQKAPAAGVIPDEGQIGVEWLPVKNLTDYRLYPMLMLPSIMELESGKKPEKIYLGDVN</sequence>
<protein>
    <submittedName>
        <fullName evidence="4">NUDIX domain-containing protein</fullName>
    </submittedName>
</protein>
<dbReference type="Gene3D" id="3.90.79.10">
    <property type="entry name" value="Nucleoside Triphosphate Pyrophosphohydrolase"/>
    <property type="match status" value="1"/>
</dbReference>
<dbReference type="Proteomes" id="UP000441585">
    <property type="component" value="Unassembled WGS sequence"/>
</dbReference>
<dbReference type="EMBL" id="WKKF01000002">
    <property type="protein sequence ID" value="MRX54502.1"/>
    <property type="molecule type" value="Genomic_DNA"/>
</dbReference>
<evidence type="ECO:0000313" key="4">
    <source>
        <dbReference type="EMBL" id="MRX54502.1"/>
    </source>
</evidence>
<gene>
    <name evidence="4" type="ORF">GJU41_11010</name>
</gene>
<reference evidence="4 5" key="1">
    <citation type="submission" date="2019-11" db="EMBL/GenBank/DDBJ databases">
        <title>Bacillus idriensis genome.</title>
        <authorList>
            <person name="Konopka E.N."/>
            <person name="Newman J.D."/>
        </authorList>
    </citation>
    <scope>NUCLEOTIDE SEQUENCE [LARGE SCALE GENOMIC DNA]</scope>
    <source>
        <strain evidence="4 5">DSM 19097</strain>
    </source>
</reference>
<evidence type="ECO:0000259" key="3">
    <source>
        <dbReference type="PROSITE" id="PS51462"/>
    </source>
</evidence>
<dbReference type="InterPro" id="IPR000086">
    <property type="entry name" value="NUDIX_hydrolase_dom"/>
</dbReference>